<organism evidence="1 2">
    <name type="scientific">Paracidovorax wautersii</name>
    <dbReference type="NCBI Taxonomy" id="1177982"/>
    <lineage>
        <taxon>Bacteria</taxon>
        <taxon>Pseudomonadati</taxon>
        <taxon>Pseudomonadota</taxon>
        <taxon>Betaproteobacteria</taxon>
        <taxon>Burkholderiales</taxon>
        <taxon>Comamonadaceae</taxon>
        <taxon>Paracidovorax</taxon>
    </lineage>
</organism>
<dbReference type="Proteomes" id="UP001267710">
    <property type="component" value="Unassembled WGS sequence"/>
</dbReference>
<evidence type="ECO:0000313" key="2">
    <source>
        <dbReference type="Proteomes" id="UP001267710"/>
    </source>
</evidence>
<sequence>MSERSRFIKVRVSENEHKALRQRADAQGVTISEHVRATVTAVHQSLDVAAELAALRSQVRQTPAPAATQGDNAGTDQREMLLLLRELAAARDAQILARVRAQLAPRVGNPQQRGGVA</sequence>
<evidence type="ECO:0008006" key="3">
    <source>
        <dbReference type="Google" id="ProtNLM"/>
    </source>
</evidence>
<dbReference type="Pfam" id="PF21983">
    <property type="entry name" value="NikA-like"/>
    <property type="match status" value="1"/>
</dbReference>
<keyword evidence="2" id="KW-1185">Reference proteome</keyword>
<reference evidence="1 2" key="1">
    <citation type="submission" date="2023-08" db="EMBL/GenBank/DDBJ databases">
        <title>Functional and genomic diversity of the sorghum phyllosphere microbiome.</title>
        <authorList>
            <person name="Shade A."/>
        </authorList>
    </citation>
    <scope>NUCLEOTIDE SEQUENCE [LARGE SCALE GENOMIC DNA]</scope>
    <source>
        <strain evidence="1 2">SORGH_AS_0335</strain>
    </source>
</reference>
<protein>
    <recommendedName>
        <fullName evidence="3">Ribbon-helix-helix protein, copG family</fullName>
    </recommendedName>
</protein>
<dbReference type="InterPro" id="IPR053842">
    <property type="entry name" value="NikA-like"/>
</dbReference>
<evidence type="ECO:0000313" key="1">
    <source>
        <dbReference type="EMBL" id="MDR6216036.1"/>
    </source>
</evidence>
<comment type="caution">
    <text evidence="1">The sequence shown here is derived from an EMBL/GenBank/DDBJ whole genome shotgun (WGS) entry which is preliminary data.</text>
</comment>
<accession>A0ABU1IGE3</accession>
<proteinExistence type="predicted"/>
<dbReference type="EMBL" id="JAVIZX010000001">
    <property type="protein sequence ID" value="MDR6216036.1"/>
    <property type="molecule type" value="Genomic_DNA"/>
</dbReference>
<dbReference type="RefSeq" id="WP_309831138.1">
    <property type="nucleotide sequence ID" value="NZ_JAVIZX010000001.1"/>
</dbReference>
<name>A0ABU1IGE3_9BURK</name>
<gene>
    <name evidence="1" type="ORF">QE399_003725</name>
</gene>